<dbReference type="AlphaFoldDB" id="A0A5N5XH95"/>
<dbReference type="InterPro" id="IPR027417">
    <property type="entry name" value="P-loop_NTPase"/>
</dbReference>
<name>A0A5N5XH95_9EURO</name>
<proteinExistence type="predicted"/>
<dbReference type="SUPFAM" id="SSF52540">
    <property type="entry name" value="P-loop containing nucleoside triphosphate hydrolases"/>
    <property type="match status" value="1"/>
</dbReference>
<sequence length="128" mass="14634">MALRARNQSMERLKDEKDVRILIAGLKAGRIGLDTSMANNCILVDLWRFVASSELGRLIIEVVESIDEYFLRMQTRKTIEITSTMGDEILKKRDSIVEQMFVGRSLKMLRAHFSLNAIILRKSSGFLT</sequence>
<evidence type="ECO:0000313" key="1">
    <source>
        <dbReference type="EMBL" id="KAB8078802.1"/>
    </source>
</evidence>
<dbReference type="EMBL" id="ML732155">
    <property type="protein sequence ID" value="KAB8078802.1"/>
    <property type="molecule type" value="Genomic_DNA"/>
</dbReference>
<dbReference type="Proteomes" id="UP000326565">
    <property type="component" value="Unassembled WGS sequence"/>
</dbReference>
<keyword evidence="2" id="KW-1185">Reference proteome</keyword>
<organism evidence="1 2">
    <name type="scientific">Aspergillus leporis</name>
    <dbReference type="NCBI Taxonomy" id="41062"/>
    <lineage>
        <taxon>Eukaryota</taxon>
        <taxon>Fungi</taxon>
        <taxon>Dikarya</taxon>
        <taxon>Ascomycota</taxon>
        <taxon>Pezizomycotina</taxon>
        <taxon>Eurotiomycetes</taxon>
        <taxon>Eurotiomycetidae</taxon>
        <taxon>Eurotiales</taxon>
        <taxon>Aspergillaceae</taxon>
        <taxon>Aspergillus</taxon>
        <taxon>Aspergillus subgen. Circumdati</taxon>
    </lineage>
</organism>
<evidence type="ECO:0000313" key="2">
    <source>
        <dbReference type="Proteomes" id="UP000326565"/>
    </source>
</evidence>
<accession>A0A5N5XH95</accession>
<reference evidence="1 2" key="1">
    <citation type="submission" date="2019-04" db="EMBL/GenBank/DDBJ databases">
        <title>Friends and foes A comparative genomics study of 23 Aspergillus species from section Flavi.</title>
        <authorList>
            <consortium name="DOE Joint Genome Institute"/>
            <person name="Kjaerbolling I."/>
            <person name="Vesth T."/>
            <person name="Frisvad J.C."/>
            <person name="Nybo J.L."/>
            <person name="Theobald S."/>
            <person name="Kildgaard S."/>
            <person name="Isbrandt T."/>
            <person name="Kuo A."/>
            <person name="Sato A."/>
            <person name="Lyhne E.K."/>
            <person name="Kogle M.E."/>
            <person name="Wiebenga A."/>
            <person name="Kun R.S."/>
            <person name="Lubbers R.J."/>
            <person name="Makela M.R."/>
            <person name="Barry K."/>
            <person name="Chovatia M."/>
            <person name="Clum A."/>
            <person name="Daum C."/>
            <person name="Haridas S."/>
            <person name="He G."/>
            <person name="LaButti K."/>
            <person name="Lipzen A."/>
            <person name="Mondo S."/>
            <person name="Riley R."/>
            <person name="Salamov A."/>
            <person name="Simmons B.A."/>
            <person name="Magnuson J.K."/>
            <person name="Henrissat B."/>
            <person name="Mortensen U.H."/>
            <person name="Larsen T.O."/>
            <person name="Devries R.P."/>
            <person name="Grigoriev I.V."/>
            <person name="Machida M."/>
            <person name="Baker S.E."/>
            <person name="Andersen M.R."/>
        </authorList>
    </citation>
    <scope>NUCLEOTIDE SEQUENCE [LARGE SCALE GENOMIC DNA]</scope>
    <source>
        <strain evidence="1 2">CBS 151.66</strain>
    </source>
</reference>
<gene>
    <name evidence="1" type="ORF">BDV29DRAFT_152440</name>
</gene>
<dbReference type="OrthoDB" id="1699231at2759"/>
<protein>
    <submittedName>
        <fullName evidence="1">Uncharacterized protein</fullName>
    </submittedName>
</protein>